<dbReference type="OMA" id="APGVQNK"/>
<evidence type="ECO:0000256" key="2">
    <source>
        <dbReference type="SAM" id="MobiDB-lite"/>
    </source>
</evidence>
<evidence type="ECO:0000256" key="1">
    <source>
        <dbReference type="ARBA" id="ARBA00007829"/>
    </source>
</evidence>
<protein>
    <submittedName>
        <fullName evidence="3">Uncharacterized protein</fullName>
    </submittedName>
</protein>
<dbReference type="InterPro" id="IPR031821">
    <property type="entry name" value="SOSSC"/>
</dbReference>
<dbReference type="GO" id="GO:0070876">
    <property type="term" value="C:SOSS complex"/>
    <property type="evidence" value="ECO:0007669"/>
    <property type="project" value="InterPro"/>
</dbReference>
<dbReference type="KEGG" id="epa:110239656"/>
<dbReference type="GO" id="GO:0006281">
    <property type="term" value="P:DNA repair"/>
    <property type="evidence" value="ECO:0007669"/>
    <property type="project" value="InterPro"/>
</dbReference>
<feature type="compositionally biased region" description="Low complexity" evidence="2">
    <location>
        <begin position="38"/>
        <end position="53"/>
    </location>
</feature>
<name>A0A913XAM9_EXADI</name>
<dbReference type="GO" id="GO:0005654">
    <property type="term" value="C:nucleoplasm"/>
    <property type="evidence" value="ECO:0007669"/>
    <property type="project" value="TreeGrafter"/>
</dbReference>
<feature type="compositionally biased region" description="Basic and acidic residues" evidence="2">
    <location>
        <begin position="12"/>
        <end position="25"/>
    </location>
</feature>
<feature type="compositionally biased region" description="Polar residues" evidence="2">
    <location>
        <begin position="1"/>
        <end position="11"/>
    </location>
</feature>
<dbReference type="GeneID" id="110239656"/>
<dbReference type="RefSeq" id="XP_020901048.1">
    <property type="nucleotide sequence ID" value="XM_021045389.2"/>
</dbReference>
<evidence type="ECO:0000313" key="4">
    <source>
        <dbReference type="Proteomes" id="UP000887567"/>
    </source>
</evidence>
<accession>A0A913XAM9</accession>
<dbReference type="OrthoDB" id="419617at2759"/>
<dbReference type="EnsemblMetazoa" id="XM_021045389.2">
    <property type="protein sequence ID" value="XP_020901048.1"/>
    <property type="gene ID" value="LOC110239656"/>
</dbReference>
<organism evidence="3 4">
    <name type="scientific">Exaiptasia diaphana</name>
    <name type="common">Tropical sea anemone</name>
    <name type="synonym">Aiptasia pulchella</name>
    <dbReference type="NCBI Taxonomy" id="2652724"/>
    <lineage>
        <taxon>Eukaryota</taxon>
        <taxon>Metazoa</taxon>
        <taxon>Cnidaria</taxon>
        <taxon>Anthozoa</taxon>
        <taxon>Hexacorallia</taxon>
        <taxon>Actiniaria</taxon>
        <taxon>Aiptasiidae</taxon>
        <taxon>Exaiptasia</taxon>
    </lineage>
</organism>
<feature type="region of interest" description="Disordered" evidence="2">
    <location>
        <begin position="1"/>
        <end position="55"/>
    </location>
</feature>
<dbReference type="AlphaFoldDB" id="A0A913XAM9"/>
<dbReference type="PANTHER" id="PTHR31526">
    <property type="entry name" value="SOSS COMPLEX SUBUNIT C"/>
    <property type="match status" value="1"/>
</dbReference>
<feature type="compositionally biased region" description="Polar residues" evidence="2">
    <location>
        <begin position="27"/>
        <end position="37"/>
    </location>
</feature>
<proteinExistence type="inferred from homology"/>
<keyword evidence="4" id="KW-1185">Reference proteome</keyword>
<dbReference type="Pfam" id="PF15925">
    <property type="entry name" value="SOSSC"/>
    <property type="match status" value="1"/>
</dbReference>
<reference evidence="3" key="1">
    <citation type="submission" date="2022-11" db="UniProtKB">
        <authorList>
            <consortium name="EnsemblMetazoa"/>
        </authorList>
    </citation>
    <scope>IDENTIFICATION</scope>
</reference>
<sequence length="107" mass="11874">MAFQPQGGQESQNRKILQDLQERKRQMMSQQSTAANTSSISPGSSHGSRPSDSVVLRTENHQLTLSQRQALEQANTVSPGYYVTQDSLYGNLILPVIPRLENDTTQT</sequence>
<evidence type="ECO:0000313" key="3">
    <source>
        <dbReference type="EnsemblMetazoa" id="XP_020901048.1"/>
    </source>
</evidence>
<dbReference type="PANTHER" id="PTHR31526:SF2">
    <property type="entry name" value="SOSS COMPLEX SUBUNIT C"/>
    <property type="match status" value="1"/>
</dbReference>
<dbReference type="Proteomes" id="UP000887567">
    <property type="component" value="Unplaced"/>
</dbReference>
<comment type="similarity">
    <text evidence="1">Belongs to the SOSS-C family.</text>
</comment>